<protein>
    <submittedName>
        <fullName evidence="5">30S ribosomal protein THX</fullName>
    </submittedName>
</protein>
<dbReference type="GO" id="GO:0005840">
    <property type="term" value="C:ribosome"/>
    <property type="evidence" value="ECO:0007669"/>
    <property type="project" value="UniProtKB-KW"/>
</dbReference>
<feature type="compositionally biased region" description="Basic residues" evidence="4">
    <location>
        <begin position="19"/>
        <end position="30"/>
    </location>
</feature>
<reference evidence="5 6" key="1">
    <citation type="submission" date="2019-08" db="EMBL/GenBank/DDBJ databases">
        <title>Genome sequence of Gillisia hiemivivida IC154 (type strain).</title>
        <authorList>
            <person name="Bowman J.P."/>
        </authorList>
    </citation>
    <scope>NUCLEOTIDE SEQUENCE [LARGE SCALE GENOMIC DNA]</scope>
    <source>
        <strain evidence="5 6">IC154</strain>
    </source>
</reference>
<keyword evidence="2 5" id="KW-0689">Ribosomal protein</keyword>
<dbReference type="RefSeq" id="WP_146932748.1">
    <property type="nucleotide sequence ID" value="NZ_CBCSHZ010000014.1"/>
</dbReference>
<sequence length="44" mass="4977">MGRGDKKTKRGKIALGTHGRLRPKRGKFKTKPTTLADQDKKELK</sequence>
<evidence type="ECO:0000313" key="5">
    <source>
        <dbReference type="EMBL" id="TXD93411.1"/>
    </source>
</evidence>
<keyword evidence="3" id="KW-0687">Ribonucleoprotein</keyword>
<gene>
    <name evidence="5" type="ORF">ES724_10405</name>
</gene>
<comment type="caution">
    <text evidence="5">The sequence shown here is derived from an EMBL/GenBank/DDBJ whole genome shotgun (WGS) entry which is preliminary data.</text>
</comment>
<proteinExistence type="inferred from homology"/>
<evidence type="ECO:0000256" key="2">
    <source>
        <dbReference type="ARBA" id="ARBA00022980"/>
    </source>
</evidence>
<feature type="compositionally biased region" description="Basic residues" evidence="4">
    <location>
        <begin position="1"/>
        <end position="12"/>
    </location>
</feature>
<dbReference type="Proteomes" id="UP000321367">
    <property type="component" value="Unassembled WGS sequence"/>
</dbReference>
<organism evidence="5 6">
    <name type="scientific">Gillisia hiemivivida</name>
    <dbReference type="NCBI Taxonomy" id="291190"/>
    <lineage>
        <taxon>Bacteria</taxon>
        <taxon>Pseudomonadati</taxon>
        <taxon>Bacteroidota</taxon>
        <taxon>Flavobacteriia</taxon>
        <taxon>Flavobacteriales</taxon>
        <taxon>Flavobacteriaceae</taxon>
        <taxon>Gillisia</taxon>
    </lineage>
</organism>
<feature type="region of interest" description="Disordered" evidence="4">
    <location>
        <begin position="1"/>
        <end position="44"/>
    </location>
</feature>
<dbReference type="EMBL" id="VORY01000011">
    <property type="protein sequence ID" value="TXD93411.1"/>
    <property type="molecule type" value="Genomic_DNA"/>
</dbReference>
<name>A0A5C6ZTW8_9FLAO</name>
<accession>A0A5C6ZTW8</accession>
<dbReference type="NCBIfam" id="TIGR04560">
    <property type="entry name" value="ribo_THX"/>
    <property type="match status" value="1"/>
</dbReference>
<keyword evidence="6" id="KW-1185">Reference proteome</keyword>
<dbReference type="OrthoDB" id="965797at2"/>
<dbReference type="GO" id="GO:1990904">
    <property type="term" value="C:ribonucleoprotein complex"/>
    <property type="evidence" value="ECO:0007669"/>
    <property type="project" value="UniProtKB-KW"/>
</dbReference>
<evidence type="ECO:0000256" key="3">
    <source>
        <dbReference type="ARBA" id="ARBA00023274"/>
    </source>
</evidence>
<comment type="similarity">
    <text evidence="1">Belongs to the bacterial ribosomal protein bTHX family.</text>
</comment>
<dbReference type="AlphaFoldDB" id="A0A5C6ZTW8"/>
<evidence type="ECO:0000256" key="1">
    <source>
        <dbReference type="ARBA" id="ARBA00010834"/>
    </source>
</evidence>
<evidence type="ECO:0000313" key="6">
    <source>
        <dbReference type="Proteomes" id="UP000321367"/>
    </source>
</evidence>
<dbReference type="InterPro" id="IPR030826">
    <property type="entry name" value="Ribosomal_bTHX/bTHXc/bTHXm"/>
</dbReference>
<evidence type="ECO:0000256" key="4">
    <source>
        <dbReference type="SAM" id="MobiDB-lite"/>
    </source>
</evidence>